<keyword evidence="1" id="KW-0547">Nucleotide-binding</keyword>
<reference evidence="3" key="2">
    <citation type="journal article" date="2021" name="Sci. Rep.">
        <title>The distribution of antibiotic resistance genes in chicken gut microbiota commensals.</title>
        <authorList>
            <person name="Juricova H."/>
            <person name="Matiasovicova J."/>
            <person name="Kubasova T."/>
            <person name="Cejkova D."/>
            <person name="Rychlik I."/>
        </authorList>
    </citation>
    <scope>NUCLEOTIDE SEQUENCE</scope>
    <source>
        <strain evidence="3">An836</strain>
    </source>
</reference>
<gene>
    <name evidence="3" type="ORF">H7U32_02410</name>
</gene>
<sequence>MPGNIVTFTSPSGGTGLSTLAAMLAWSLSSMDLRCALVDADVDGGGLDVLLGIEDEPGLTMQELHAPLGSLDGDALNLELPVWEHVRVLAFAPWRGEAPDPWEVQAAVHALAGANRVVLVDAGRGRSLAEAPDLVSGMHLVGVELSVLGLARAKAHLARLRREGAGPPLAVGFETRGAPRGAGIVALAEAADYLGITVLGPIKADARLCGGILEGLGIESIPRRNRKTVEGIAVRIARQAGCDPDDEGGP</sequence>
<keyword evidence="2" id="KW-0067">ATP-binding</keyword>
<dbReference type="Proteomes" id="UP000718821">
    <property type="component" value="Unassembled WGS sequence"/>
</dbReference>
<dbReference type="SUPFAM" id="SSF52540">
    <property type="entry name" value="P-loop containing nucleoside triphosphate hydrolases"/>
    <property type="match status" value="1"/>
</dbReference>
<proteinExistence type="predicted"/>
<dbReference type="GO" id="GO:0016887">
    <property type="term" value="F:ATP hydrolysis activity"/>
    <property type="evidence" value="ECO:0007669"/>
    <property type="project" value="TreeGrafter"/>
</dbReference>
<name>A0A939B7W6_9BIFI</name>
<dbReference type="EMBL" id="JACLYU010000002">
    <property type="protein sequence ID" value="MBM6699197.1"/>
    <property type="molecule type" value="Genomic_DNA"/>
</dbReference>
<evidence type="ECO:0000313" key="4">
    <source>
        <dbReference type="Proteomes" id="UP000718821"/>
    </source>
</evidence>
<protein>
    <submittedName>
        <fullName evidence="3">P-loop NTPase</fullName>
    </submittedName>
</protein>
<reference evidence="3" key="1">
    <citation type="submission" date="2020-08" db="EMBL/GenBank/DDBJ databases">
        <authorList>
            <person name="Cejkova D."/>
            <person name="Kubasova T."/>
            <person name="Jahodarova E."/>
            <person name="Rychlik I."/>
        </authorList>
    </citation>
    <scope>NUCLEOTIDE SEQUENCE</scope>
    <source>
        <strain evidence="3">An836</strain>
    </source>
</reference>
<dbReference type="GO" id="GO:0051782">
    <property type="term" value="P:negative regulation of cell division"/>
    <property type="evidence" value="ECO:0007669"/>
    <property type="project" value="TreeGrafter"/>
</dbReference>
<dbReference type="InterPro" id="IPR050625">
    <property type="entry name" value="ParA/MinD_ATPase"/>
</dbReference>
<dbReference type="PANTHER" id="PTHR43384">
    <property type="entry name" value="SEPTUM SITE-DETERMINING PROTEIN MIND HOMOLOG, CHLOROPLASTIC-RELATED"/>
    <property type="match status" value="1"/>
</dbReference>
<evidence type="ECO:0000256" key="1">
    <source>
        <dbReference type="ARBA" id="ARBA00022741"/>
    </source>
</evidence>
<dbReference type="InterPro" id="IPR033756">
    <property type="entry name" value="YlxH/NBP35"/>
</dbReference>
<dbReference type="PANTHER" id="PTHR43384:SF11">
    <property type="entry name" value="SEPTUM SITE DETERMINING PROTEIN"/>
    <property type="match status" value="1"/>
</dbReference>
<evidence type="ECO:0000256" key="2">
    <source>
        <dbReference type="ARBA" id="ARBA00022840"/>
    </source>
</evidence>
<comment type="caution">
    <text evidence="3">The sequence shown here is derived from an EMBL/GenBank/DDBJ whole genome shotgun (WGS) entry which is preliminary data.</text>
</comment>
<dbReference type="Gene3D" id="3.40.50.300">
    <property type="entry name" value="P-loop containing nucleotide triphosphate hydrolases"/>
    <property type="match status" value="1"/>
</dbReference>
<dbReference type="GO" id="GO:0005829">
    <property type="term" value="C:cytosol"/>
    <property type="evidence" value="ECO:0007669"/>
    <property type="project" value="TreeGrafter"/>
</dbReference>
<dbReference type="GO" id="GO:0009898">
    <property type="term" value="C:cytoplasmic side of plasma membrane"/>
    <property type="evidence" value="ECO:0007669"/>
    <property type="project" value="TreeGrafter"/>
</dbReference>
<keyword evidence="4" id="KW-1185">Reference proteome</keyword>
<accession>A0A939B7W6</accession>
<dbReference type="InterPro" id="IPR027417">
    <property type="entry name" value="P-loop_NTPase"/>
</dbReference>
<dbReference type="AlphaFoldDB" id="A0A939B7W6"/>
<dbReference type="Pfam" id="PF10609">
    <property type="entry name" value="ParA"/>
    <property type="match status" value="1"/>
</dbReference>
<organism evidence="3 4">
    <name type="scientific">Bifidobacterium pullorum subsp. saeculare</name>
    <dbReference type="NCBI Taxonomy" id="78257"/>
    <lineage>
        <taxon>Bacteria</taxon>
        <taxon>Bacillati</taxon>
        <taxon>Actinomycetota</taxon>
        <taxon>Actinomycetes</taxon>
        <taxon>Bifidobacteriales</taxon>
        <taxon>Bifidobacteriaceae</taxon>
        <taxon>Bifidobacterium</taxon>
    </lineage>
</organism>
<dbReference type="GO" id="GO:0005524">
    <property type="term" value="F:ATP binding"/>
    <property type="evidence" value="ECO:0007669"/>
    <property type="project" value="UniProtKB-KW"/>
</dbReference>
<evidence type="ECO:0000313" key="3">
    <source>
        <dbReference type="EMBL" id="MBM6699197.1"/>
    </source>
</evidence>